<evidence type="ECO:0000313" key="1">
    <source>
        <dbReference type="EMBL" id="QLH05838.1"/>
    </source>
</evidence>
<accession>A0A7D5R5F9</accession>
<evidence type="ECO:0000313" key="2">
    <source>
        <dbReference type="Proteomes" id="UP000509478"/>
    </source>
</evidence>
<dbReference type="GeneID" id="56066623"/>
<dbReference type="Proteomes" id="UP000509478">
    <property type="component" value="Chromosome"/>
</dbReference>
<keyword evidence="2" id="KW-1185">Reference proteome</keyword>
<sequence length="112" mass="12557">MNGFLFLISLLVLSTGIAYAQPLDQIHSQITSNDDISAVIQLDWNYDELVKKYEIGCVSCIPNTSYFSTETSFNLKNVTAFPNSSYAMLYIIAYDSNDEIIDAKQILVDIKS</sequence>
<reference evidence="1 2" key="1">
    <citation type="submission" date="2018-02" db="EMBL/GenBank/DDBJ databases">
        <title>Complete genome of Nitrosopumilus ureaphilus PS0.</title>
        <authorList>
            <person name="Qin W."/>
            <person name="Zheng Y."/>
            <person name="Stahl D.A."/>
        </authorList>
    </citation>
    <scope>NUCLEOTIDE SEQUENCE [LARGE SCALE GENOMIC DNA]</scope>
    <source>
        <strain evidence="1 2">PS0</strain>
    </source>
</reference>
<gene>
    <name evidence="1" type="ORF">C5F50_01140</name>
</gene>
<organism evidence="1 2">
    <name type="scientific">Nitrosopumilus ureiphilus</name>
    <dbReference type="NCBI Taxonomy" id="1470067"/>
    <lineage>
        <taxon>Archaea</taxon>
        <taxon>Nitrososphaerota</taxon>
        <taxon>Nitrososphaeria</taxon>
        <taxon>Nitrosopumilales</taxon>
        <taxon>Nitrosopumilaceae</taxon>
        <taxon>Nitrosopumilus</taxon>
    </lineage>
</organism>
<name>A0A7D5R5F9_9ARCH</name>
<dbReference type="RefSeq" id="WP_179371905.1">
    <property type="nucleotide sequence ID" value="NZ_CP026995.1"/>
</dbReference>
<dbReference type="OrthoDB" id="2763at2157"/>
<proteinExistence type="predicted"/>
<dbReference type="EMBL" id="CP026995">
    <property type="protein sequence ID" value="QLH05838.1"/>
    <property type="molecule type" value="Genomic_DNA"/>
</dbReference>
<dbReference type="KEGG" id="nue:C5F50_01140"/>
<protein>
    <submittedName>
        <fullName evidence="1">Uncharacterized protein</fullName>
    </submittedName>
</protein>
<dbReference type="AlphaFoldDB" id="A0A7D5R5F9"/>